<proteinExistence type="inferred from homology"/>
<protein>
    <recommendedName>
        <fullName evidence="6">C4-dicarboxylate ABC transporter</fullName>
    </recommendedName>
</protein>
<organism evidence="5">
    <name type="scientific">Desulfomonile tiedjei</name>
    <dbReference type="NCBI Taxonomy" id="2358"/>
    <lineage>
        <taxon>Bacteria</taxon>
        <taxon>Pseudomonadati</taxon>
        <taxon>Thermodesulfobacteriota</taxon>
        <taxon>Desulfomonilia</taxon>
        <taxon>Desulfomonilales</taxon>
        <taxon>Desulfomonilaceae</taxon>
        <taxon>Desulfomonile</taxon>
    </lineage>
</organism>
<evidence type="ECO:0000256" key="3">
    <source>
        <dbReference type="ARBA" id="ARBA00022729"/>
    </source>
</evidence>
<dbReference type="InterPro" id="IPR038404">
    <property type="entry name" value="TRAP_DctP_sf"/>
</dbReference>
<dbReference type="PANTHER" id="PTHR33376">
    <property type="match status" value="1"/>
</dbReference>
<evidence type="ECO:0008006" key="6">
    <source>
        <dbReference type="Google" id="ProtNLM"/>
    </source>
</evidence>
<dbReference type="GO" id="GO:0055085">
    <property type="term" value="P:transmembrane transport"/>
    <property type="evidence" value="ECO:0007669"/>
    <property type="project" value="InterPro"/>
</dbReference>
<gene>
    <name evidence="5" type="ORF">ENV54_05205</name>
</gene>
<dbReference type="NCBIfam" id="NF037995">
    <property type="entry name" value="TRAP_S1"/>
    <property type="match status" value="1"/>
</dbReference>
<evidence type="ECO:0000313" key="5">
    <source>
        <dbReference type="EMBL" id="HGH60679.1"/>
    </source>
</evidence>
<reference evidence="5" key="1">
    <citation type="journal article" date="2020" name="mSystems">
        <title>Genome- and Community-Level Interaction Insights into Carbon Utilization and Element Cycling Functions of Hydrothermarchaeota in Hydrothermal Sediment.</title>
        <authorList>
            <person name="Zhou Z."/>
            <person name="Liu Y."/>
            <person name="Xu W."/>
            <person name="Pan J."/>
            <person name="Luo Z.H."/>
            <person name="Li M."/>
        </authorList>
    </citation>
    <scope>NUCLEOTIDE SEQUENCE [LARGE SCALE GENOMIC DNA]</scope>
    <source>
        <strain evidence="5">SpSt-769</strain>
    </source>
</reference>
<dbReference type="Pfam" id="PF03480">
    <property type="entry name" value="DctP"/>
    <property type="match status" value="1"/>
</dbReference>
<dbReference type="InterPro" id="IPR018389">
    <property type="entry name" value="DctP_fam"/>
</dbReference>
<dbReference type="PANTHER" id="PTHR33376:SF7">
    <property type="entry name" value="C4-DICARBOXYLATE-BINDING PROTEIN DCTB"/>
    <property type="match status" value="1"/>
</dbReference>
<comment type="caution">
    <text evidence="5">The sequence shown here is derived from an EMBL/GenBank/DDBJ whole genome shotgun (WGS) entry which is preliminary data.</text>
</comment>
<evidence type="ECO:0000256" key="2">
    <source>
        <dbReference type="ARBA" id="ARBA00022448"/>
    </source>
</evidence>
<accession>A0A7C4ARK5</accession>
<name>A0A7C4ARK5_9BACT</name>
<dbReference type="AlphaFoldDB" id="A0A7C4ARK5"/>
<comment type="similarity">
    <text evidence="1">Belongs to the bacterial solute-binding protein 7 family.</text>
</comment>
<keyword evidence="3" id="KW-0732">Signal</keyword>
<keyword evidence="2" id="KW-0813">Transport</keyword>
<dbReference type="GO" id="GO:0015740">
    <property type="term" value="P:C4-dicarboxylate transport"/>
    <property type="evidence" value="ECO:0007669"/>
    <property type="project" value="TreeGrafter"/>
</dbReference>
<sequence length="377" mass="42470">MRCWQRFTKTHKTGVLSVAPRGETRPIVQLKIEEGDMFTHGCRFMAVLVAASMTWLFAAGAPVCHAAMTLKVSHQFAEGDVRDQMVRVFAENITKKLGKECSFRIYPASSLYKPKEQWDAMKQGSLDLAILPLDYAAGKAPELSITLMPCSVSSMKQAMAWRGKPIGQRIEKIVEDNGMKLLVWAWLEGGIGSTVRQVKLPEDVKGLKIRAAGKKFELMLHQAGASITSMPSSEIYHALSTGVLDSCLTSSSSFVSYRLYEQLKFMNAPKDYAIWYMAEPLLMSLKTWNRLKPEQKKAFEEVAADLEQNWVVPHFSKDSENLIQEFTKAGVQLHFMTKEEFQVWSDFAKKTAWKDFAETVPNGKELLELAVQAMQNP</sequence>
<feature type="transmembrane region" description="Helical" evidence="4">
    <location>
        <begin position="44"/>
        <end position="63"/>
    </location>
</feature>
<keyword evidence="4" id="KW-0812">Transmembrane</keyword>
<evidence type="ECO:0000256" key="1">
    <source>
        <dbReference type="ARBA" id="ARBA00009023"/>
    </source>
</evidence>
<dbReference type="EMBL" id="DTGT01000161">
    <property type="protein sequence ID" value="HGH60679.1"/>
    <property type="molecule type" value="Genomic_DNA"/>
</dbReference>
<evidence type="ECO:0000256" key="4">
    <source>
        <dbReference type="SAM" id="Phobius"/>
    </source>
</evidence>
<keyword evidence="4" id="KW-0472">Membrane</keyword>
<dbReference type="Gene3D" id="3.40.190.170">
    <property type="entry name" value="Bacterial extracellular solute-binding protein, family 7"/>
    <property type="match status" value="1"/>
</dbReference>
<keyword evidence="4" id="KW-1133">Transmembrane helix</keyword>